<dbReference type="AlphaFoldDB" id="A0A7K0CZ32"/>
<evidence type="ECO:0000313" key="2">
    <source>
        <dbReference type="EMBL" id="MQY18711.1"/>
    </source>
</evidence>
<feature type="domain" description="Putative restriction endonuclease" evidence="1">
    <location>
        <begin position="32"/>
        <end position="184"/>
    </location>
</feature>
<accession>A0A7K0CZ32</accession>
<reference evidence="2 3" key="1">
    <citation type="submission" date="2019-10" db="EMBL/GenBank/DDBJ databases">
        <title>Nocardia macrotermitis sp. nov. and Nocardia aurantia sp. nov., isolated from the gut of fungus growing-termite Macrotermes natalensis.</title>
        <authorList>
            <person name="Benndorf R."/>
            <person name="Schwitalla J."/>
            <person name="Martin K."/>
            <person name="De Beer W."/>
            <person name="Kaster A.-K."/>
            <person name="Vollmers J."/>
            <person name="Poulsen M."/>
            <person name="Beemelmanns C."/>
        </authorList>
    </citation>
    <scope>NUCLEOTIDE SEQUENCE [LARGE SCALE GENOMIC DNA]</scope>
    <source>
        <strain evidence="2 3">RB20</strain>
    </source>
</reference>
<sequence length="207" mass="23270">MSAIFDWASTDNLQPEPVTVEIWRQLPEDFCRSVEVVNGNVVRCEEPSRAHQKAARRITNMIEEAARDYMRANPDDCLDADGDFDVVLWDVPRMTIRSPDAALFDCAPNGVRPLPARHVKLVVEVVSPGSAKTDRVEKMAEYAAAGIPWYWIVTLRDNAVYGIEVHVLDHQSGGYKFVRELRPGTGAAVDVPIRINIDWDQLTELVL</sequence>
<evidence type="ECO:0000313" key="3">
    <source>
        <dbReference type="Proteomes" id="UP000438448"/>
    </source>
</evidence>
<dbReference type="PANTHER" id="PTHR34107">
    <property type="entry name" value="SLL0198 PROTEIN-RELATED"/>
    <property type="match status" value="1"/>
</dbReference>
<dbReference type="Pfam" id="PF05685">
    <property type="entry name" value="Uma2"/>
    <property type="match status" value="1"/>
</dbReference>
<dbReference type="InterPro" id="IPR008538">
    <property type="entry name" value="Uma2"/>
</dbReference>
<evidence type="ECO:0000259" key="1">
    <source>
        <dbReference type="Pfam" id="PF05685"/>
    </source>
</evidence>
<name>A0A7K0CZ32_9NOCA</name>
<dbReference type="CDD" id="cd06260">
    <property type="entry name" value="DUF820-like"/>
    <property type="match status" value="1"/>
</dbReference>
<dbReference type="InterPro" id="IPR012296">
    <property type="entry name" value="Nuclease_put_TT1808"/>
</dbReference>
<proteinExistence type="predicted"/>
<dbReference type="Proteomes" id="UP000438448">
    <property type="component" value="Unassembled WGS sequence"/>
</dbReference>
<dbReference type="RefSeq" id="WP_153409321.1">
    <property type="nucleotide sequence ID" value="NZ_WEGK01000003.1"/>
</dbReference>
<protein>
    <recommendedName>
        <fullName evidence="1">Putative restriction endonuclease domain-containing protein</fullName>
    </recommendedName>
</protein>
<keyword evidence="3" id="KW-1185">Reference proteome</keyword>
<dbReference type="Gene3D" id="3.90.1570.10">
    <property type="entry name" value="tt1808, chain A"/>
    <property type="match status" value="1"/>
</dbReference>
<organism evidence="2 3">
    <name type="scientific">Nocardia macrotermitis</name>
    <dbReference type="NCBI Taxonomy" id="2585198"/>
    <lineage>
        <taxon>Bacteria</taxon>
        <taxon>Bacillati</taxon>
        <taxon>Actinomycetota</taxon>
        <taxon>Actinomycetes</taxon>
        <taxon>Mycobacteriales</taxon>
        <taxon>Nocardiaceae</taxon>
        <taxon>Nocardia</taxon>
    </lineage>
</organism>
<gene>
    <name evidence="2" type="ORF">NRB20_17900</name>
</gene>
<dbReference type="OrthoDB" id="9799703at2"/>
<dbReference type="EMBL" id="WEGK01000003">
    <property type="protein sequence ID" value="MQY18711.1"/>
    <property type="molecule type" value="Genomic_DNA"/>
</dbReference>
<comment type="caution">
    <text evidence="2">The sequence shown here is derived from an EMBL/GenBank/DDBJ whole genome shotgun (WGS) entry which is preliminary data.</text>
</comment>
<dbReference type="PANTHER" id="PTHR34107:SF4">
    <property type="entry name" value="SLL1222 PROTEIN"/>
    <property type="match status" value="1"/>
</dbReference>
<dbReference type="InterPro" id="IPR011335">
    <property type="entry name" value="Restrct_endonuc-II-like"/>
</dbReference>
<dbReference type="SUPFAM" id="SSF52980">
    <property type="entry name" value="Restriction endonuclease-like"/>
    <property type="match status" value="1"/>
</dbReference>